<keyword evidence="2" id="KW-1185">Reference proteome</keyword>
<protein>
    <submittedName>
        <fullName evidence="1">Uncharacterized protein</fullName>
    </submittedName>
</protein>
<evidence type="ECO:0000313" key="2">
    <source>
        <dbReference type="Proteomes" id="UP000565441"/>
    </source>
</evidence>
<organism evidence="1 2">
    <name type="scientific">Tricholomella constricta</name>
    <dbReference type="NCBI Taxonomy" id="117010"/>
    <lineage>
        <taxon>Eukaryota</taxon>
        <taxon>Fungi</taxon>
        <taxon>Dikarya</taxon>
        <taxon>Basidiomycota</taxon>
        <taxon>Agaricomycotina</taxon>
        <taxon>Agaricomycetes</taxon>
        <taxon>Agaricomycetidae</taxon>
        <taxon>Agaricales</taxon>
        <taxon>Tricholomatineae</taxon>
        <taxon>Lyophyllaceae</taxon>
        <taxon>Tricholomella</taxon>
    </lineage>
</organism>
<reference evidence="1 2" key="1">
    <citation type="journal article" date="2020" name="ISME J.">
        <title>Uncovering the hidden diversity of litter-decomposition mechanisms in mushroom-forming fungi.</title>
        <authorList>
            <person name="Floudas D."/>
            <person name="Bentzer J."/>
            <person name="Ahren D."/>
            <person name="Johansson T."/>
            <person name="Persson P."/>
            <person name="Tunlid A."/>
        </authorList>
    </citation>
    <scope>NUCLEOTIDE SEQUENCE [LARGE SCALE GENOMIC DNA]</scope>
    <source>
        <strain evidence="1 2">CBS 661.87</strain>
    </source>
</reference>
<evidence type="ECO:0000313" key="1">
    <source>
        <dbReference type="EMBL" id="KAF5384300.1"/>
    </source>
</evidence>
<name>A0A8H5HJS8_9AGAR</name>
<sequence>MVLAVSCTRSIYDATKVIKYCEQSHKYLYSTSVSWSCEISAPFARKLLGGWDLDKVFEILAVRGKLVRAPGVIGFSASIRTFDFGPELLTSESFIKENDYRSRHSPQFRQRNPRRCPAGHRSSLLIPAKHSSSPPSLTLPELLDESETVCRVGRLSFEALSPISADYAESPIS</sequence>
<dbReference type="Proteomes" id="UP000565441">
    <property type="component" value="Unassembled WGS sequence"/>
</dbReference>
<proteinExistence type="predicted"/>
<gene>
    <name evidence="1" type="ORF">D9615_003094</name>
</gene>
<dbReference type="AlphaFoldDB" id="A0A8H5HJS8"/>
<comment type="caution">
    <text evidence="1">The sequence shown here is derived from an EMBL/GenBank/DDBJ whole genome shotgun (WGS) entry which is preliminary data.</text>
</comment>
<accession>A0A8H5HJS8</accession>
<dbReference type="EMBL" id="JAACJP010000005">
    <property type="protein sequence ID" value="KAF5384300.1"/>
    <property type="molecule type" value="Genomic_DNA"/>
</dbReference>